<accession>A0ABR3AD53</accession>
<proteinExistence type="predicted"/>
<organism evidence="1 2">
    <name type="scientific">Marasmius tenuissimus</name>
    <dbReference type="NCBI Taxonomy" id="585030"/>
    <lineage>
        <taxon>Eukaryota</taxon>
        <taxon>Fungi</taxon>
        <taxon>Dikarya</taxon>
        <taxon>Basidiomycota</taxon>
        <taxon>Agaricomycotina</taxon>
        <taxon>Agaricomycetes</taxon>
        <taxon>Agaricomycetidae</taxon>
        <taxon>Agaricales</taxon>
        <taxon>Marasmiineae</taxon>
        <taxon>Marasmiaceae</taxon>
        <taxon>Marasmius</taxon>
    </lineage>
</organism>
<keyword evidence="2" id="KW-1185">Reference proteome</keyword>
<dbReference type="Proteomes" id="UP001437256">
    <property type="component" value="Unassembled WGS sequence"/>
</dbReference>
<evidence type="ECO:0000313" key="2">
    <source>
        <dbReference type="Proteomes" id="UP001437256"/>
    </source>
</evidence>
<reference evidence="1 2" key="1">
    <citation type="submission" date="2024-05" db="EMBL/GenBank/DDBJ databases">
        <title>A draft genome resource for the thread blight pathogen Marasmius tenuissimus strain MS-2.</title>
        <authorList>
            <person name="Yulfo-Soto G.E."/>
            <person name="Baruah I.K."/>
            <person name="Amoako-Attah I."/>
            <person name="Bukari Y."/>
            <person name="Meinhardt L.W."/>
            <person name="Bailey B.A."/>
            <person name="Cohen S.P."/>
        </authorList>
    </citation>
    <scope>NUCLEOTIDE SEQUENCE [LARGE SCALE GENOMIC DNA]</scope>
    <source>
        <strain evidence="1 2">MS-2</strain>
    </source>
</reference>
<evidence type="ECO:0000313" key="1">
    <source>
        <dbReference type="EMBL" id="KAL0071269.1"/>
    </source>
</evidence>
<gene>
    <name evidence="1" type="ORF">AAF712_001835</name>
</gene>
<protein>
    <submittedName>
        <fullName evidence="1">Uncharacterized protein</fullName>
    </submittedName>
</protein>
<sequence>MTKLVSDELLNIQAGLSLFLAIWGNLRTECMTILDWLENRKDYLKSPACVETYLATGRTLYPPLAGALDAYISALDPGHGADER</sequence>
<name>A0ABR3AD53_9AGAR</name>
<dbReference type="EMBL" id="JBBXMP010000004">
    <property type="protein sequence ID" value="KAL0071269.1"/>
    <property type="molecule type" value="Genomic_DNA"/>
</dbReference>
<comment type="caution">
    <text evidence="1">The sequence shown here is derived from an EMBL/GenBank/DDBJ whole genome shotgun (WGS) entry which is preliminary data.</text>
</comment>